<keyword evidence="4" id="KW-0479">Metal-binding</keyword>
<dbReference type="Gene3D" id="3.40.390.10">
    <property type="entry name" value="Collagenase (Catalytic Domain)"/>
    <property type="match status" value="1"/>
</dbReference>
<keyword evidence="7" id="KW-0482">Metalloprotease</keyword>
<dbReference type="Proteomes" id="UP000825072">
    <property type="component" value="Chromosome 1"/>
</dbReference>
<dbReference type="Gene3D" id="1.10.1380.10">
    <property type="entry name" value="Neutral endopeptidase , domain2"/>
    <property type="match status" value="1"/>
</dbReference>
<dbReference type="PANTHER" id="PTHR11733:SF167">
    <property type="entry name" value="FI17812P1-RELATED"/>
    <property type="match status" value="1"/>
</dbReference>
<dbReference type="SUPFAM" id="SSF55486">
    <property type="entry name" value="Metalloproteases ('zincins'), catalytic domain"/>
    <property type="match status" value="1"/>
</dbReference>
<evidence type="ECO:0000256" key="5">
    <source>
        <dbReference type="ARBA" id="ARBA00022801"/>
    </source>
</evidence>
<evidence type="ECO:0000313" key="10">
    <source>
        <dbReference type="EMBL" id="BCY26055.1"/>
    </source>
</evidence>
<gene>
    <name evidence="10" type="ORF">KB1_20450</name>
</gene>
<dbReference type="InterPro" id="IPR024079">
    <property type="entry name" value="MetalloPept_cat_dom_sf"/>
</dbReference>
<keyword evidence="6" id="KW-0862">Zinc</keyword>
<evidence type="ECO:0000259" key="9">
    <source>
        <dbReference type="Pfam" id="PF05649"/>
    </source>
</evidence>
<dbReference type="PRINTS" id="PR00786">
    <property type="entry name" value="NEPRILYSIN"/>
</dbReference>
<dbReference type="GeneID" id="92881252"/>
<dbReference type="PROSITE" id="PS51885">
    <property type="entry name" value="NEPRILYSIN"/>
    <property type="match status" value="1"/>
</dbReference>
<dbReference type="InterPro" id="IPR008753">
    <property type="entry name" value="Peptidase_M13_N"/>
</dbReference>
<evidence type="ECO:0000256" key="7">
    <source>
        <dbReference type="ARBA" id="ARBA00023049"/>
    </source>
</evidence>
<dbReference type="RefSeq" id="WP_002527895.1">
    <property type="nucleotide sequence ID" value="NZ_AP024747.1"/>
</dbReference>
<dbReference type="GO" id="GO:0005886">
    <property type="term" value="C:plasma membrane"/>
    <property type="evidence" value="ECO:0007669"/>
    <property type="project" value="TreeGrafter"/>
</dbReference>
<feature type="domain" description="Peptidase M13 C-terminal" evidence="8">
    <location>
        <begin position="452"/>
        <end position="657"/>
    </location>
</feature>
<evidence type="ECO:0000313" key="11">
    <source>
        <dbReference type="Proteomes" id="UP000825072"/>
    </source>
</evidence>
<dbReference type="AlphaFoldDB" id="A0AAD1KRV0"/>
<organism evidence="10 11">
    <name type="scientific">Cutibacterium modestum</name>
    <dbReference type="NCBI Taxonomy" id="2559073"/>
    <lineage>
        <taxon>Bacteria</taxon>
        <taxon>Bacillati</taxon>
        <taxon>Actinomycetota</taxon>
        <taxon>Actinomycetes</taxon>
        <taxon>Propionibacteriales</taxon>
        <taxon>Propionibacteriaceae</taxon>
        <taxon>Cutibacterium</taxon>
    </lineage>
</organism>
<evidence type="ECO:0000256" key="1">
    <source>
        <dbReference type="ARBA" id="ARBA00001947"/>
    </source>
</evidence>
<dbReference type="GO" id="GO:0004222">
    <property type="term" value="F:metalloendopeptidase activity"/>
    <property type="evidence" value="ECO:0007669"/>
    <property type="project" value="InterPro"/>
</dbReference>
<sequence length="660" mass="74142">MTAFFEDRDPSVRPADDLFRHVNGSWLSATTIPDDQASTGSFRVLRDNSEAAVRDILAELSSGNAHELRQAASESTDHEVELLAELYRRFMDADAVEDAGTGPLAPILARIDRVTTTSEFMTLLGQHYRESLGALFYLADESDPADPTRYVPWMGQAGLGLPDEAYYRDDDKAEIREAYQGHIARMLTLAGLDDADDQARIILDLETEIASHHWDQVRCRDMKAAFNPKSFDELSKAHPGLHLDLWREGARIPQPVLATIIDNQPSFFDEVEPMLTDERLDQWKSWARWHAISSLAPYLTSAFVDENFDFYGRVLNGTPALKARWKRGVFFVESTMGEAVGKLYVAQHFPPAAKERMDNLVANLLAAYRQSISTLTWMGEATRAEALDKLSAFRPKIGYPTRWQDFSGFQLPDGSLVDAALACSSFQLDHTIEKLSGPMDPDEWLMFPQTVNAYYHPLRNEIVFPAAILQPPFFDVEADDAVNYGGIGSVIGHEIGHGFDDQGSTCDGKGLLRDWWTIDDRAAFEERTKGLIAQYNELIPTQLGPDGPHVNGELTIGENIGDLGGAGIAFKALQISFAGAEPEPIEGLPWQQRFFLSYARIWREKQRNESLRTQIATDPHSPTEFRCNQIVRNIDAFHDAFDVTEDDPMWLPPEKRVTIW</sequence>
<dbReference type="CDD" id="cd08662">
    <property type="entry name" value="M13"/>
    <property type="match status" value="1"/>
</dbReference>
<keyword evidence="3" id="KW-0645">Protease</keyword>
<evidence type="ECO:0000259" key="8">
    <source>
        <dbReference type="Pfam" id="PF01431"/>
    </source>
</evidence>
<dbReference type="GO" id="GO:0016485">
    <property type="term" value="P:protein processing"/>
    <property type="evidence" value="ECO:0007669"/>
    <property type="project" value="TreeGrafter"/>
</dbReference>
<dbReference type="Pfam" id="PF05649">
    <property type="entry name" value="Peptidase_M13_N"/>
    <property type="match status" value="1"/>
</dbReference>
<protein>
    <submittedName>
        <fullName evidence="10">Peptidase M13</fullName>
    </submittedName>
</protein>
<dbReference type="GO" id="GO:0046872">
    <property type="term" value="F:metal ion binding"/>
    <property type="evidence" value="ECO:0007669"/>
    <property type="project" value="UniProtKB-KW"/>
</dbReference>
<feature type="domain" description="Peptidase M13 N-terminal" evidence="9">
    <location>
        <begin position="14"/>
        <end position="400"/>
    </location>
</feature>
<keyword evidence="5" id="KW-0378">Hydrolase</keyword>
<comment type="cofactor">
    <cofactor evidence="1">
        <name>Zn(2+)</name>
        <dbReference type="ChEBI" id="CHEBI:29105"/>
    </cofactor>
</comment>
<comment type="similarity">
    <text evidence="2">Belongs to the peptidase M13 family.</text>
</comment>
<dbReference type="EMBL" id="AP024747">
    <property type="protein sequence ID" value="BCY26055.1"/>
    <property type="molecule type" value="Genomic_DNA"/>
</dbReference>
<dbReference type="InterPro" id="IPR042089">
    <property type="entry name" value="Peptidase_M13_dom_2"/>
</dbReference>
<dbReference type="InterPro" id="IPR018497">
    <property type="entry name" value="Peptidase_M13_C"/>
</dbReference>
<dbReference type="PANTHER" id="PTHR11733">
    <property type="entry name" value="ZINC METALLOPROTEASE FAMILY M13 NEPRILYSIN-RELATED"/>
    <property type="match status" value="1"/>
</dbReference>
<proteinExistence type="inferred from homology"/>
<evidence type="ECO:0000256" key="2">
    <source>
        <dbReference type="ARBA" id="ARBA00007357"/>
    </source>
</evidence>
<dbReference type="InterPro" id="IPR000718">
    <property type="entry name" value="Peptidase_M13"/>
</dbReference>
<reference evidence="10" key="1">
    <citation type="submission" date="2021-06" db="EMBL/GenBank/DDBJ databases">
        <title>Genome sequence of Cutibacterium modestum strain KB17-24694.</title>
        <authorList>
            <person name="Dekio I."/>
            <person name="Asahina A."/>
            <person name="Nishida M."/>
        </authorList>
    </citation>
    <scope>NUCLEOTIDE SEQUENCE</scope>
    <source>
        <strain evidence="10">KB17-24694</strain>
    </source>
</reference>
<evidence type="ECO:0000256" key="6">
    <source>
        <dbReference type="ARBA" id="ARBA00022833"/>
    </source>
</evidence>
<accession>A0AAD1KRV0</accession>
<evidence type="ECO:0000256" key="3">
    <source>
        <dbReference type="ARBA" id="ARBA00022670"/>
    </source>
</evidence>
<evidence type="ECO:0000256" key="4">
    <source>
        <dbReference type="ARBA" id="ARBA00022723"/>
    </source>
</evidence>
<name>A0AAD1KRV0_9ACTN</name>
<dbReference type="Pfam" id="PF01431">
    <property type="entry name" value="Peptidase_M13"/>
    <property type="match status" value="1"/>
</dbReference>